<dbReference type="OrthoDB" id="4260850at2759"/>
<evidence type="ECO:0000313" key="1">
    <source>
        <dbReference type="EMBL" id="KPI36169.1"/>
    </source>
</evidence>
<sequence length="297" mass="33859">MAPAYSKPVSFFDCILEKCREYWKQPNGQLKHQTAGPGPDLDPSVIHDIILYRGTFNPPHEAHKAAFFVAKQHSGLEISAALLLAKRDDWVRDKLSRKLEDGPQILFEKGARFDLWEEHNIADSWYRVVGDTDGIHWRIRKKLRKKGVRIRWVHIVGPEYLDEPNFMHEFGVYHEVLVCSNDSRQPFFDPDGGQPIKLEDALGEWELDVRAQSMNASAADDIKVWVTKMKGGGEARYIQFAGGPRREMSSTMIRKILKAEDKDAAARSPVKDMALNARKIALGLVKWTWYTGEGDNS</sequence>
<gene>
    <name evidence="1" type="ORF">AB675_8851</name>
</gene>
<proteinExistence type="predicted"/>
<name>A0A0N0NJ41_9EURO</name>
<dbReference type="SUPFAM" id="SSF52374">
    <property type="entry name" value="Nucleotidylyl transferase"/>
    <property type="match status" value="1"/>
</dbReference>
<dbReference type="GeneID" id="28741214"/>
<dbReference type="RefSeq" id="XP_017996132.1">
    <property type="nucleotide sequence ID" value="XM_018149334.1"/>
</dbReference>
<organism evidence="1 2">
    <name type="scientific">Cyphellophora attinorum</name>
    <dbReference type="NCBI Taxonomy" id="1664694"/>
    <lineage>
        <taxon>Eukaryota</taxon>
        <taxon>Fungi</taxon>
        <taxon>Dikarya</taxon>
        <taxon>Ascomycota</taxon>
        <taxon>Pezizomycotina</taxon>
        <taxon>Eurotiomycetes</taxon>
        <taxon>Chaetothyriomycetidae</taxon>
        <taxon>Chaetothyriales</taxon>
        <taxon>Cyphellophoraceae</taxon>
        <taxon>Cyphellophora</taxon>
    </lineage>
</organism>
<protein>
    <recommendedName>
        <fullName evidence="3">Cytidyltransferase-like domain-containing protein</fullName>
    </recommendedName>
</protein>
<evidence type="ECO:0000313" key="2">
    <source>
        <dbReference type="Proteomes" id="UP000038010"/>
    </source>
</evidence>
<dbReference type="VEuPathDB" id="FungiDB:AB675_8851"/>
<comment type="caution">
    <text evidence="1">The sequence shown here is derived from an EMBL/GenBank/DDBJ whole genome shotgun (WGS) entry which is preliminary data.</text>
</comment>
<dbReference type="EMBL" id="LFJN01000033">
    <property type="protein sequence ID" value="KPI36169.1"/>
    <property type="molecule type" value="Genomic_DNA"/>
</dbReference>
<dbReference type="AlphaFoldDB" id="A0A0N0NJ41"/>
<keyword evidence="2" id="KW-1185">Reference proteome</keyword>
<dbReference type="Proteomes" id="UP000038010">
    <property type="component" value="Unassembled WGS sequence"/>
</dbReference>
<evidence type="ECO:0008006" key="3">
    <source>
        <dbReference type="Google" id="ProtNLM"/>
    </source>
</evidence>
<accession>A0A0N0NJ41</accession>
<reference evidence="1 2" key="1">
    <citation type="submission" date="2015-06" db="EMBL/GenBank/DDBJ databases">
        <title>Draft genome of the ant-associated black yeast Phialophora attae CBS 131958.</title>
        <authorList>
            <person name="Moreno L.F."/>
            <person name="Stielow B.J."/>
            <person name="de Hoog S."/>
            <person name="Vicente V.A."/>
            <person name="Weiss V.A."/>
            <person name="de Vries M."/>
            <person name="Cruz L.M."/>
            <person name="Souza E.M."/>
        </authorList>
    </citation>
    <scope>NUCLEOTIDE SEQUENCE [LARGE SCALE GENOMIC DNA]</scope>
    <source>
        <strain evidence="1 2">CBS 131958</strain>
    </source>
</reference>